<keyword evidence="3" id="KW-0175">Coiled coil</keyword>
<name>A0ABV8G7V9_9ACTN</name>
<feature type="compositionally biased region" description="Pro residues" evidence="4">
    <location>
        <begin position="246"/>
        <end position="256"/>
    </location>
</feature>
<dbReference type="PRINTS" id="PR01217">
    <property type="entry name" value="PRICHEXTENSN"/>
</dbReference>
<dbReference type="NCBIfam" id="TIGR01730">
    <property type="entry name" value="RND_mfp"/>
    <property type="match status" value="1"/>
</dbReference>
<feature type="domain" description="CusB-like beta-barrel" evidence="6">
    <location>
        <begin position="425"/>
        <end position="500"/>
    </location>
</feature>
<gene>
    <name evidence="8" type="ORF">ACFOY2_15805</name>
</gene>
<comment type="subcellular location">
    <subcellularLocation>
        <location evidence="1">Cell envelope</location>
    </subcellularLocation>
</comment>
<feature type="compositionally biased region" description="Low complexity" evidence="4">
    <location>
        <begin position="217"/>
        <end position="245"/>
    </location>
</feature>
<dbReference type="Pfam" id="PF25954">
    <property type="entry name" value="Beta-barrel_RND_2"/>
    <property type="match status" value="1"/>
</dbReference>
<evidence type="ECO:0000259" key="7">
    <source>
        <dbReference type="Pfam" id="PF25967"/>
    </source>
</evidence>
<keyword evidence="5" id="KW-0732">Signal</keyword>
<dbReference type="Gene3D" id="2.40.420.20">
    <property type="match status" value="1"/>
</dbReference>
<dbReference type="EMBL" id="JBHSBI010000007">
    <property type="protein sequence ID" value="MFC4008696.1"/>
    <property type="molecule type" value="Genomic_DNA"/>
</dbReference>
<evidence type="ECO:0000256" key="4">
    <source>
        <dbReference type="SAM" id="MobiDB-lite"/>
    </source>
</evidence>
<proteinExistence type="inferred from homology"/>
<evidence type="ECO:0000256" key="1">
    <source>
        <dbReference type="ARBA" id="ARBA00004196"/>
    </source>
</evidence>
<dbReference type="Proteomes" id="UP001595851">
    <property type="component" value="Unassembled WGS sequence"/>
</dbReference>
<feature type="chain" id="PRO_5045730886" evidence="5">
    <location>
        <begin position="25"/>
        <end position="577"/>
    </location>
</feature>
<sequence length="577" mass="57434">MRPTFVLGGLALAVLVAGSGLALALRDDAPPTVQARLASAQRGQVTALVSAAGSTVDGSRRDLAFGSSGTVTKVHVKVGTRVKKGQVLARIDGRGAREAYEAAKADVAAAEEALEEASSAPSPAPSAGTPARAGRTPSACVPSKGGTPQGTTRPTPTGTRPAATTGTPTTRPTSGGTPDANATVTDGTTIGDDRLAGRGGSAANGEAAIGPASPRTASPVAALAASPAVRPVSTPSPEPTSTSHPGPTPTSTPTPGPTDSWPQPTATVTVTATVTTTVTATPTSGGKGAGDHRPSLDDPSGPSAKPSATGKPTATAKPSTRPSSGKDGDSRPSQNPCTPSGNVTGDGTRAVTGNGAPPRGGLSEEQAAANVDRAQAALEQAADAVRATRIVAPRAGTILSVAGRVGDTAGTATFVGLGNLNELQVQAMVTESDVNHLKLGQKSQITLATRNGERHEGTVTAIAPTATVDGRLVRYGVTLAFAEPPSDLMLGQTASVTVTTDEARDAVYVPAAAIRSRADGTQVVTVRSGGRDSAKVVRTGVRGDQYVEVKEGLSESDQVVISNGTAGEFPEGSWPDA</sequence>
<dbReference type="PANTHER" id="PTHR32347">
    <property type="entry name" value="EFFLUX SYSTEM COMPONENT YKNX-RELATED"/>
    <property type="match status" value="1"/>
</dbReference>
<evidence type="ECO:0000313" key="9">
    <source>
        <dbReference type="Proteomes" id="UP001595851"/>
    </source>
</evidence>
<feature type="compositionally biased region" description="Low complexity" evidence="4">
    <location>
        <begin position="257"/>
        <end position="283"/>
    </location>
</feature>
<accession>A0ABV8G7V9</accession>
<evidence type="ECO:0000256" key="5">
    <source>
        <dbReference type="SAM" id="SignalP"/>
    </source>
</evidence>
<evidence type="ECO:0000313" key="8">
    <source>
        <dbReference type="EMBL" id="MFC4008696.1"/>
    </source>
</evidence>
<dbReference type="InterPro" id="IPR050465">
    <property type="entry name" value="UPF0194_transport"/>
</dbReference>
<organism evidence="8 9">
    <name type="scientific">Nonomuraea purpurea</name>
    <dbReference type="NCBI Taxonomy" id="1849276"/>
    <lineage>
        <taxon>Bacteria</taxon>
        <taxon>Bacillati</taxon>
        <taxon>Actinomycetota</taxon>
        <taxon>Actinomycetes</taxon>
        <taxon>Streptosporangiales</taxon>
        <taxon>Streptosporangiaceae</taxon>
        <taxon>Nonomuraea</taxon>
    </lineage>
</organism>
<feature type="compositionally biased region" description="Low complexity" evidence="4">
    <location>
        <begin position="145"/>
        <end position="178"/>
    </location>
</feature>
<evidence type="ECO:0000256" key="2">
    <source>
        <dbReference type="ARBA" id="ARBA00009477"/>
    </source>
</evidence>
<dbReference type="RefSeq" id="WP_379528765.1">
    <property type="nucleotide sequence ID" value="NZ_JBHSBI010000007.1"/>
</dbReference>
<comment type="caution">
    <text evidence="8">The sequence shown here is derived from an EMBL/GenBank/DDBJ whole genome shotgun (WGS) entry which is preliminary data.</text>
</comment>
<protein>
    <submittedName>
        <fullName evidence="8">Efflux RND transporter periplasmic adaptor subunit</fullName>
    </submittedName>
</protein>
<comment type="similarity">
    <text evidence="2">Belongs to the membrane fusion protein (MFP) (TC 8.A.1) family.</text>
</comment>
<dbReference type="InterPro" id="IPR058792">
    <property type="entry name" value="Beta-barrel_RND_2"/>
</dbReference>
<dbReference type="InterPro" id="IPR006143">
    <property type="entry name" value="RND_pump_MFP"/>
</dbReference>
<reference evidence="9" key="1">
    <citation type="journal article" date="2019" name="Int. J. Syst. Evol. Microbiol.">
        <title>The Global Catalogue of Microorganisms (GCM) 10K type strain sequencing project: providing services to taxonomists for standard genome sequencing and annotation.</title>
        <authorList>
            <consortium name="The Broad Institute Genomics Platform"/>
            <consortium name="The Broad Institute Genome Sequencing Center for Infectious Disease"/>
            <person name="Wu L."/>
            <person name="Ma J."/>
        </authorList>
    </citation>
    <scope>NUCLEOTIDE SEQUENCE [LARGE SCALE GENOMIC DNA]</scope>
    <source>
        <strain evidence="9">TBRC 1276</strain>
    </source>
</reference>
<dbReference type="Gene3D" id="2.40.30.170">
    <property type="match status" value="1"/>
</dbReference>
<evidence type="ECO:0000256" key="3">
    <source>
        <dbReference type="ARBA" id="ARBA00023054"/>
    </source>
</evidence>
<feature type="compositionally biased region" description="Polar residues" evidence="4">
    <location>
        <begin position="310"/>
        <end position="323"/>
    </location>
</feature>
<evidence type="ECO:0000259" key="6">
    <source>
        <dbReference type="Pfam" id="PF25954"/>
    </source>
</evidence>
<feature type="domain" description="Multidrug resistance protein MdtA-like C-terminal permuted SH3" evidence="7">
    <location>
        <begin position="505"/>
        <end position="563"/>
    </location>
</feature>
<keyword evidence="9" id="KW-1185">Reference proteome</keyword>
<feature type="signal peptide" evidence="5">
    <location>
        <begin position="1"/>
        <end position="24"/>
    </location>
</feature>
<dbReference type="InterPro" id="IPR058627">
    <property type="entry name" value="MdtA-like_C"/>
</dbReference>
<feature type="compositionally biased region" description="Polar residues" evidence="4">
    <location>
        <begin position="331"/>
        <end position="345"/>
    </location>
</feature>
<dbReference type="SUPFAM" id="SSF111369">
    <property type="entry name" value="HlyD-like secretion proteins"/>
    <property type="match status" value="2"/>
</dbReference>
<dbReference type="Gene3D" id="2.40.50.100">
    <property type="match status" value="1"/>
</dbReference>
<dbReference type="Pfam" id="PF25967">
    <property type="entry name" value="RND-MFP_C"/>
    <property type="match status" value="1"/>
</dbReference>
<feature type="compositionally biased region" description="Low complexity" evidence="4">
    <location>
        <begin position="112"/>
        <end position="135"/>
    </location>
</feature>
<feature type="region of interest" description="Disordered" evidence="4">
    <location>
        <begin position="112"/>
        <end position="366"/>
    </location>
</feature>